<dbReference type="AlphaFoldDB" id="A0A8J3THG7"/>
<dbReference type="RefSeq" id="WP_168113330.1">
    <property type="nucleotide sequence ID" value="NZ_BOON01000049.1"/>
</dbReference>
<comment type="caution">
    <text evidence="2">The sequence shown here is derived from an EMBL/GenBank/DDBJ whole genome shotgun (WGS) entry which is preliminary data.</text>
</comment>
<feature type="transmembrane region" description="Helical" evidence="1">
    <location>
        <begin position="144"/>
        <end position="164"/>
    </location>
</feature>
<feature type="transmembrane region" description="Helical" evidence="1">
    <location>
        <begin position="16"/>
        <end position="35"/>
    </location>
</feature>
<gene>
    <name evidence="2" type="ORF">Pme01_48390</name>
</gene>
<keyword evidence="1" id="KW-0472">Membrane</keyword>
<keyword evidence="1" id="KW-1133">Transmembrane helix</keyword>
<evidence type="ECO:0000313" key="2">
    <source>
        <dbReference type="EMBL" id="GII25242.1"/>
    </source>
</evidence>
<evidence type="ECO:0000256" key="1">
    <source>
        <dbReference type="SAM" id="Phobius"/>
    </source>
</evidence>
<keyword evidence="3" id="KW-1185">Reference proteome</keyword>
<proteinExistence type="predicted"/>
<protein>
    <submittedName>
        <fullName evidence="2">Uncharacterized protein</fullName>
    </submittedName>
</protein>
<keyword evidence="1" id="KW-0812">Transmembrane</keyword>
<sequence>MAERDPILKAMHDVGLAAWFGGSLMGVVGLNGAAAQIRDPRERLRVASVGWDRWTPINAAAIGAYLIGGVGMRMSERRPDGDEEGPPMKNLLTCLSLAALSATGYSRWLGMKMEKAREAPTAGVTEPARETPEEVRVAQRRQRIAQWLVPALTGALIVVSSVAFEMEKPRGVVRGVGARAARVLAPFG</sequence>
<accession>A0A8J3THG7</accession>
<name>A0A8J3THG7_9ACTN</name>
<dbReference type="Proteomes" id="UP000599074">
    <property type="component" value="Unassembled WGS sequence"/>
</dbReference>
<dbReference type="EMBL" id="BOON01000049">
    <property type="protein sequence ID" value="GII25242.1"/>
    <property type="molecule type" value="Genomic_DNA"/>
</dbReference>
<reference evidence="2" key="1">
    <citation type="submission" date="2021-01" db="EMBL/GenBank/DDBJ databases">
        <title>Whole genome shotgun sequence of Planosporangium mesophilum NBRC 109066.</title>
        <authorList>
            <person name="Komaki H."/>
            <person name="Tamura T."/>
        </authorList>
    </citation>
    <scope>NUCLEOTIDE SEQUENCE</scope>
    <source>
        <strain evidence="2">NBRC 109066</strain>
    </source>
</reference>
<evidence type="ECO:0000313" key="3">
    <source>
        <dbReference type="Proteomes" id="UP000599074"/>
    </source>
</evidence>
<organism evidence="2 3">
    <name type="scientific">Planosporangium mesophilum</name>
    <dbReference type="NCBI Taxonomy" id="689768"/>
    <lineage>
        <taxon>Bacteria</taxon>
        <taxon>Bacillati</taxon>
        <taxon>Actinomycetota</taxon>
        <taxon>Actinomycetes</taxon>
        <taxon>Micromonosporales</taxon>
        <taxon>Micromonosporaceae</taxon>
        <taxon>Planosporangium</taxon>
    </lineage>
</organism>